<dbReference type="PANTHER" id="PTHR30348">
    <property type="entry name" value="UNCHARACTERIZED PROTEIN YECE"/>
    <property type="match status" value="1"/>
</dbReference>
<dbReference type="EMBL" id="JBHTON010000053">
    <property type="protein sequence ID" value="MFD1486126.1"/>
    <property type="molecule type" value="Genomic_DNA"/>
</dbReference>
<reference evidence="2" key="1">
    <citation type="journal article" date="2019" name="Int. J. Syst. Evol. Microbiol.">
        <title>The Global Catalogue of Microorganisms (GCM) 10K type strain sequencing project: providing services to taxonomists for standard genome sequencing and annotation.</title>
        <authorList>
            <consortium name="The Broad Institute Genomics Platform"/>
            <consortium name="The Broad Institute Genome Sequencing Center for Infectious Disease"/>
            <person name="Wu L."/>
            <person name="Ma J."/>
        </authorList>
    </citation>
    <scope>NUCLEOTIDE SEQUENCE [LARGE SCALE GENOMIC DNA]</scope>
    <source>
        <strain evidence="2">CCM 8903</strain>
    </source>
</reference>
<dbReference type="SUPFAM" id="SSF117396">
    <property type="entry name" value="TM1631-like"/>
    <property type="match status" value="1"/>
</dbReference>
<comment type="caution">
    <text evidence="1">The sequence shown here is derived from an EMBL/GenBank/DDBJ whole genome shotgun (WGS) entry which is preliminary data.</text>
</comment>
<organism evidence="1 2">
    <name type="scientific">Lacticaseibacillus baoqingensis</name>
    <dbReference type="NCBI Taxonomy" id="2486013"/>
    <lineage>
        <taxon>Bacteria</taxon>
        <taxon>Bacillati</taxon>
        <taxon>Bacillota</taxon>
        <taxon>Bacilli</taxon>
        <taxon>Lactobacillales</taxon>
        <taxon>Lactobacillaceae</taxon>
        <taxon>Lacticaseibacillus</taxon>
    </lineage>
</organism>
<sequence length="274" mass="30679">MIEVGVTAIADHPELAANGKTSTLADLTAHFPIIEIDTSFYALPKLAVVQRWQQQVPLRCRFIIKASQYMTLHKVDPHVDVVAQFTALKRAVAPLVASKQLAAILFQLPPFFGVTPANSRYLDRVRELFPELPIAVELRNNGWYLPAYRQATLAQLRRLRMIHVVVDEPQTPAGSVPMVAEATHPDLTIMRLHGRNFAGWQEKSRQWRSQRTNYRYSPEALHELGQVARQLASRDVAVIFNNNGGGDAAANALAFIAQEQLHYTGLGPEQLDLF</sequence>
<accession>A0ABW4ECJ8</accession>
<dbReference type="PANTHER" id="PTHR30348:SF13">
    <property type="entry name" value="UPF0759 PROTEIN YUNF"/>
    <property type="match status" value="1"/>
</dbReference>
<dbReference type="Proteomes" id="UP001597252">
    <property type="component" value="Unassembled WGS sequence"/>
</dbReference>
<evidence type="ECO:0000313" key="2">
    <source>
        <dbReference type="Proteomes" id="UP001597252"/>
    </source>
</evidence>
<dbReference type="InterPro" id="IPR036520">
    <property type="entry name" value="UPF0759_sf"/>
</dbReference>
<evidence type="ECO:0000313" key="1">
    <source>
        <dbReference type="EMBL" id="MFD1486126.1"/>
    </source>
</evidence>
<dbReference type="RefSeq" id="WP_125749896.1">
    <property type="nucleotide sequence ID" value="NZ_JBHTON010000053.1"/>
</dbReference>
<name>A0ABW4ECJ8_9LACO</name>
<protein>
    <submittedName>
        <fullName evidence="1">DUF72 domain-containing protein</fullName>
    </submittedName>
</protein>
<gene>
    <name evidence="1" type="ORF">ACFQ5J_12910</name>
</gene>
<keyword evidence="2" id="KW-1185">Reference proteome</keyword>
<proteinExistence type="predicted"/>
<dbReference type="Gene3D" id="3.20.20.410">
    <property type="entry name" value="Protein of unknown function UPF0759"/>
    <property type="match status" value="1"/>
</dbReference>
<dbReference type="InterPro" id="IPR002763">
    <property type="entry name" value="DUF72"/>
</dbReference>
<dbReference type="Pfam" id="PF01904">
    <property type="entry name" value="DUF72"/>
    <property type="match status" value="1"/>
</dbReference>